<comment type="caution">
    <text evidence="6">The sequence shown here is derived from an EMBL/GenBank/DDBJ whole genome shotgun (WGS) entry which is preliminary data.</text>
</comment>
<keyword evidence="3" id="KW-0804">Transcription</keyword>
<dbReference type="InterPro" id="IPR007282">
    <property type="entry name" value="NOT2/3/5_C"/>
</dbReference>
<keyword evidence="2" id="KW-0805">Transcription regulation</keyword>
<dbReference type="AlphaFoldDB" id="A0A9W7C7D5"/>
<feature type="compositionally biased region" description="Low complexity" evidence="4">
    <location>
        <begin position="148"/>
        <end position="165"/>
    </location>
</feature>
<dbReference type="Pfam" id="PF04153">
    <property type="entry name" value="NOT2_3_5_C"/>
    <property type="match status" value="1"/>
</dbReference>
<dbReference type="GO" id="GO:0030015">
    <property type="term" value="C:CCR4-NOT core complex"/>
    <property type="evidence" value="ECO:0007669"/>
    <property type="project" value="InterPro"/>
</dbReference>
<feature type="region of interest" description="Disordered" evidence="4">
    <location>
        <begin position="98"/>
        <end position="224"/>
    </location>
</feature>
<organism evidence="6 7">
    <name type="scientific">Triparma verrucosa</name>
    <dbReference type="NCBI Taxonomy" id="1606542"/>
    <lineage>
        <taxon>Eukaryota</taxon>
        <taxon>Sar</taxon>
        <taxon>Stramenopiles</taxon>
        <taxon>Ochrophyta</taxon>
        <taxon>Bolidophyceae</taxon>
        <taxon>Parmales</taxon>
        <taxon>Triparmaceae</taxon>
        <taxon>Triparma</taxon>
    </lineage>
</organism>
<dbReference type="EMBL" id="BRXX01000318">
    <property type="protein sequence ID" value="GMI04622.1"/>
    <property type="molecule type" value="Genomic_DNA"/>
</dbReference>
<accession>A0A9W7C7D5</accession>
<dbReference type="InterPro" id="IPR040168">
    <property type="entry name" value="Not2/3/5"/>
</dbReference>
<gene>
    <name evidence="6" type="ORF">TrVE_jg9928</name>
</gene>
<name>A0A9W7C7D5_9STRA</name>
<sequence>MNYNTIPPAQAPTRQFSDSQSTQPGLPTTSQYQSPIGGAFSHNPVGNPVTNAGPEFDLTADFPTLGGSGSGKQPVAYARMAALPPKQNLNPQFSIQNEEFPALGGGGPGGQQGQGLGNGGQVYQQRSQGGGFGNPGGPPNQSIGGQHPNNSQPSQPSSLNNQNPLGFSNQPPQNSVSNPTQLGNINQQGPGQIGGNHPHSNLGGLNPSSSSLGLGNNATNGVNGGGQQNIGMGFGGGGGGGGGEGAAIPGDYGLLGLLSVIRMSDPDKNTLSLGSDLTSLGLNLNSSDSLYNNFASPWSDKPTTLEPQYQLPMCYYMQPPALKTGHLSKFQLETLFHIFYALPCDVLQAYSAQELYARHWRYHVELKLWFRRSDDSSSFIYFDTGSWERRMFQGTISNITGGLLHEDQVKVKFGS</sequence>
<dbReference type="PANTHER" id="PTHR23326">
    <property type="entry name" value="CCR4 NOT-RELATED"/>
    <property type="match status" value="1"/>
</dbReference>
<evidence type="ECO:0000256" key="3">
    <source>
        <dbReference type="ARBA" id="ARBA00023163"/>
    </source>
</evidence>
<dbReference type="GO" id="GO:0006355">
    <property type="term" value="P:regulation of DNA-templated transcription"/>
    <property type="evidence" value="ECO:0007669"/>
    <property type="project" value="InterPro"/>
</dbReference>
<evidence type="ECO:0000256" key="4">
    <source>
        <dbReference type="SAM" id="MobiDB-lite"/>
    </source>
</evidence>
<evidence type="ECO:0000256" key="1">
    <source>
        <dbReference type="ARBA" id="ARBA00007682"/>
    </source>
</evidence>
<feature type="compositionally biased region" description="Gly residues" evidence="4">
    <location>
        <begin position="103"/>
        <end position="120"/>
    </location>
</feature>
<evidence type="ECO:0000313" key="7">
    <source>
        <dbReference type="Proteomes" id="UP001165160"/>
    </source>
</evidence>
<evidence type="ECO:0000256" key="2">
    <source>
        <dbReference type="ARBA" id="ARBA00023015"/>
    </source>
</evidence>
<evidence type="ECO:0000313" key="6">
    <source>
        <dbReference type="EMBL" id="GMI04622.1"/>
    </source>
</evidence>
<comment type="similarity">
    <text evidence="1">Belongs to the CNOT2/3/5 family.</text>
</comment>
<keyword evidence="7" id="KW-1185">Reference proteome</keyword>
<dbReference type="Gene3D" id="2.30.30.1020">
    <property type="entry name" value="CCR4-NOT complex subunit 2/3/5, C-terminal domain"/>
    <property type="match status" value="1"/>
</dbReference>
<feature type="compositionally biased region" description="Low complexity" evidence="4">
    <location>
        <begin position="183"/>
        <end position="221"/>
    </location>
</feature>
<feature type="domain" description="NOT2/NOT3/NOT5 C-terminal" evidence="5">
    <location>
        <begin position="292"/>
        <end position="390"/>
    </location>
</feature>
<feature type="region of interest" description="Disordered" evidence="4">
    <location>
        <begin position="1"/>
        <end position="55"/>
    </location>
</feature>
<proteinExistence type="inferred from homology"/>
<reference evidence="7" key="1">
    <citation type="journal article" date="2023" name="Commun. Biol.">
        <title>Genome analysis of Parmales, the sister group of diatoms, reveals the evolutionary specialization of diatoms from phago-mixotrophs to photoautotrophs.</title>
        <authorList>
            <person name="Ban H."/>
            <person name="Sato S."/>
            <person name="Yoshikawa S."/>
            <person name="Yamada K."/>
            <person name="Nakamura Y."/>
            <person name="Ichinomiya M."/>
            <person name="Sato N."/>
            <person name="Blanc-Mathieu R."/>
            <person name="Endo H."/>
            <person name="Kuwata A."/>
            <person name="Ogata H."/>
        </authorList>
    </citation>
    <scope>NUCLEOTIDE SEQUENCE [LARGE SCALE GENOMIC DNA]</scope>
    <source>
        <strain evidence="7">NIES 3699</strain>
    </source>
</reference>
<protein>
    <recommendedName>
        <fullName evidence="5">NOT2/NOT3/NOT5 C-terminal domain-containing protein</fullName>
    </recommendedName>
</protein>
<feature type="compositionally biased region" description="Polar residues" evidence="4">
    <location>
        <begin position="166"/>
        <end position="182"/>
    </location>
</feature>
<dbReference type="Proteomes" id="UP001165160">
    <property type="component" value="Unassembled WGS sequence"/>
</dbReference>
<feature type="compositionally biased region" description="Polar residues" evidence="4">
    <location>
        <begin position="1"/>
        <end position="34"/>
    </location>
</feature>
<dbReference type="InterPro" id="IPR038635">
    <property type="entry name" value="CCR4-NOT_su2/3/5_C_sf"/>
</dbReference>
<evidence type="ECO:0000259" key="5">
    <source>
        <dbReference type="Pfam" id="PF04153"/>
    </source>
</evidence>